<gene>
    <name evidence="2" type="ORF">Q0N40_02295</name>
</gene>
<dbReference type="AlphaFoldDB" id="A0AAU0PY22"/>
<dbReference type="RefSeq" id="WP_204088085.1">
    <property type="nucleotide sequence ID" value="NZ_CP137757.1"/>
</dbReference>
<proteinExistence type="predicted"/>
<organism evidence="2 3">
    <name type="scientific">Corynebacterium pseudokroppenstedtii</name>
    <dbReference type="NCBI Taxonomy" id="2804917"/>
    <lineage>
        <taxon>Bacteria</taxon>
        <taxon>Bacillati</taxon>
        <taxon>Actinomycetota</taxon>
        <taxon>Actinomycetes</taxon>
        <taxon>Mycobacteriales</taxon>
        <taxon>Corynebacteriaceae</taxon>
        <taxon>Corynebacterium</taxon>
    </lineage>
</organism>
<sequence length="147" mass="16187">MTGATKASLSEIISLIDAMDRDPNFSMAVERELIEVGVRWRWVNDGSDRLSWDDVIALIATAGPDSAIVRDARKDEWEWDLTNQLLAFIADQLKMSAWDGKGARPEPIPRPGVDGKEMETAGVKPEGLSKAEMDEWLGDDWSGVNGG</sequence>
<dbReference type="Proteomes" id="UP001174314">
    <property type="component" value="Chromosome"/>
</dbReference>
<evidence type="ECO:0000313" key="3">
    <source>
        <dbReference type="Proteomes" id="UP001174314"/>
    </source>
</evidence>
<feature type="region of interest" description="Disordered" evidence="1">
    <location>
        <begin position="99"/>
        <end position="132"/>
    </location>
</feature>
<dbReference type="EMBL" id="CP137757">
    <property type="protein sequence ID" value="WPF25401.1"/>
    <property type="molecule type" value="Genomic_DNA"/>
</dbReference>
<evidence type="ECO:0000256" key="1">
    <source>
        <dbReference type="SAM" id="MobiDB-lite"/>
    </source>
</evidence>
<reference evidence="2 3" key="1">
    <citation type="submission" date="2023-10" db="EMBL/GenBank/DDBJ databases">
        <title>complete genome sequence of Corynebacterium pseudokroppenstedtii P15-C1.</title>
        <authorList>
            <person name="Bruggemann H."/>
            <person name="Poehlein A."/>
        </authorList>
    </citation>
    <scope>NUCLEOTIDE SEQUENCE [LARGE SCALE GENOMIC DNA]</scope>
    <source>
        <strain evidence="2 3">P15_C1</strain>
    </source>
</reference>
<dbReference type="KEGG" id="cpsk:Q0N40_02295"/>
<accession>A0AAU0PY22</accession>
<evidence type="ECO:0000313" key="2">
    <source>
        <dbReference type="EMBL" id="WPF25401.1"/>
    </source>
</evidence>
<name>A0AAU0PY22_9CORY</name>
<protein>
    <submittedName>
        <fullName evidence="2">Uncharacterized protein</fullName>
    </submittedName>
</protein>
<keyword evidence="3" id="KW-1185">Reference proteome</keyword>